<organism evidence="2">
    <name type="scientific">Cucumis melo</name>
    <name type="common">Muskmelon</name>
    <dbReference type="NCBI Taxonomy" id="3656"/>
    <lineage>
        <taxon>Eukaryota</taxon>
        <taxon>Viridiplantae</taxon>
        <taxon>Streptophyta</taxon>
        <taxon>Embryophyta</taxon>
        <taxon>Tracheophyta</taxon>
        <taxon>Spermatophyta</taxon>
        <taxon>Magnoliopsida</taxon>
        <taxon>eudicotyledons</taxon>
        <taxon>Gunneridae</taxon>
        <taxon>Pentapetalae</taxon>
        <taxon>rosids</taxon>
        <taxon>fabids</taxon>
        <taxon>Cucurbitales</taxon>
        <taxon>Cucurbitaceae</taxon>
        <taxon>Benincaseae</taxon>
        <taxon>Cucumis</taxon>
    </lineage>
</organism>
<feature type="region of interest" description="Disordered" evidence="1">
    <location>
        <begin position="1"/>
        <end position="33"/>
    </location>
</feature>
<sequence length="33" mass="3934">MNKIMPNSINSIDHHSNQSQLQYFSLQQKNMTR</sequence>
<dbReference type="AlphaFoldDB" id="A0A9I9EIG9"/>
<reference evidence="2" key="1">
    <citation type="submission" date="2023-03" db="UniProtKB">
        <authorList>
            <consortium name="EnsemblPlants"/>
        </authorList>
    </citation>
    <scope>IDENTIFICATION</scope>
</reference>
<dbReference type="Gramene" id="MELO3C034269.2.1">
    <property type="protein sequence ID" value="MELO3C034269.2.1"/>
    <property type="gene ID" value="MELO3C034269.2"/>
</dbReference>
<name>A0A9I9EIG9_CUCME</name>
<proteinExistence type="predicted"/>
<evidence type="ECO:0000313" key="2">
    <source>
        <dbReference type="EnsemblPlants" id="MELO3C034269.2.1"/>
    </source>
</evidence>
<evidence type="ECO:0000256" key="1">
    <source>
        <dbReference type="SAM" id="MobiDB-lite"/>
    </source>
</evidence>
<dbReference type="EnsemblPlants" id="MELO3C034269.2.1">
    <property type="protein sequence ID" value="MELO3C034269.2.1"/>
    <property type="gene ID" value="MELO3C034269.2"/>
</dbReference>
<protein>
    <submittedName>
        <fullName evidence="2">Uncharacterized protein</fullName>
    </submittedName>
</protein>
<accession>A0A9I9EIG9</accession>